<comment type="caution">
    <text evidence="2">The sequence shown here is derived from an EMBL/GenBank/DDBJ whole genome shotgun (WGS) entry which is preliminary data.</text>
</comment>
<dbReference type="Proteomes" id="UP000176778">
    <property type="component" value="Unassembled WGS sequence"/>
</dbReference>
<name>A0A1F7X4Y1_9BACT</name>
<gene>
    <name evidence="2" type="ORF">A2Y68_00075</name>
</gene>
<keyword evidence="1" id="KW-0472">Membrane</keyword>
<dbReference type="AlphaFoldDB" id="A0A1F7X4Y1"/>
<keyword evidence="1" id="KW-1133">Transmembrane helix</keyword>
<evidence type="ECO:0000256" key="1">
    <source>
        <dbReference type="SAM" id="Phobius"/>
    </source>
</evidence>
<reference evidence="2 3" key="1">
    <citation type="journal article" date="2016" name="Nat. Commun.">
        <title>Thousands of microbial genomes shed light on interconnected biogeochemical processes in an aquifer system.</title>
        <authorList>
            <person name="Anantharaman K."/>
            <person name="Brown C.T."/>
            <person name="Hug L.A."/>
            <person name="Sharon I."/>
            <person name="Castelle C.J."/>
            <person name="Probst A.J."/>
            <person name="Thomas B.C."/>
            <person name="Singh A."/>
            <person name="Wilkins M.J."/>
            <person name="Karaoz U."/>
            <person name="Brodie E.L."/>
            <person name="Williams K.H."/>
            <person name="Hubbard S.S."/>
            <person name="Banfield J.F."/>
        </authorList>
    </citation>
    <scope>NUCLEOTIDE SEQUENCE [LARGE SCALE GENOMIC DNA]</scope>
</reference>
<protein>
    <submittedName>
        <fullName evidence="2">Uncharacterized protein</fullName>
    </submittedName>
</protein>
<accession>A0A1F7X4Y1</accession>
<dbReference type="EMBL" id="MGFR01000005">
    <property type="protein sequence ID" value="OGM09355.1"/>
    <property type="molecule type" value="Genomic_DNA"/>
</dbReference>
<keyword evidence="1" id="KW-0812">Transmembrane</keyword>
<proteinExistence type="predicted"/>
<organism evidence="2 3">
    <name type="scientific">Candidatus Woesebacteria bacterium RBG_13_46_13</name>
    <dbReference type="NCBI Taxonomy" id="1802479"/>
    <lineage>
        <taxon>Bacteria</taxon>
        <taxon>Candidatus Woeseibacteriota</taxon>
    </lineage>
</organism>
<evidence type="ECO:0000313" key="3">
    <source>
        <dbReference type="Proteomes" id="UP000176778"/>
    </source>
</evidence>
<evidence type="ECO:0000313" key="2">
    <source>
        <dbReference type="EMBL" id="OGM09355.1"/>
    </source>
</evidence>
<dbReference type="STRING" id="1802479.A2Y68_00075"/>
<feature type="transmembrane region" description="Helical" evidence="1">
    <location>
        <begin position="159"/>
        <end position="179"/>
    </location>
</feature>
<sequence>MLKNIFKIALGLLSASLLLYMLLPGPDGISDFPALPDSLKSTLEGDTIQVPEVSAYFSNNYRDFVISYYQESYKADTKFPFEPLRLNYPPEFAFTAIKDQTQSTYLEEMVYPLRDSLFINGLEPVEKDGTPRYLGAGRIEVDGQFRDTKVTLRFYPSSLGSRIAVWGGINLAVALLYLMSKRVFSKQ</sequence>